<name>V5I091_IXORI</name>
<dbReference type="AlphaFoldDB" id="V5I091"/>
<dbReference type="EMBL" id="GANP01003950">
    <property type="protein sequence ID" value="JAB80518.1"/>
    <property type="molecule type" value="mRNA"/>
</dbReference>
<proteinExistence type="evidence at transcript level"/>
<evidence type="ECO:0000313" key="2">
    <source>
        <dbReference type="EMBL" id="JAB80518.1"/>
    </source>
</evidence>
<organism evidence="2">
    <name type="scientific">Ixodes ricinus</name>
    <name type="common">Common tick</name>
    <name type="synonym">Acarus ricinus</name>
    <dbReference type="NCBI Taxonomy" id="34613"/>
    <lineage>
        <taxon>Eukaryota</taxon>
        <taxon>Metazoa</taxon>
        <taxon>Ecdysozoa</taxon>
        <taxon>Arthropoda</taxon>
        <taxon>Chelicerata</taxon>
        <taxon>Arachnida</taxon>
        <taxon>Acari</taxon>
        <taxon>Parasitiformes</taxon>
        <taxon>Ixodida</taxon>
        <taxon>Ixodoidea</taxon>
        <taxon>Ixodidae</taxon>
        <taxon>Ixodinae</taxon>
        <taxon>Ixodes</taxon>
    </lineage>
</organism>
<feature type="transmembrane region" description="Helical" evidence="1">
    <location>
        <begin position="83"/>
        <end position="101"/>
    </location>
</feature>
<sequence>METQLAPGERFQHPTGCRLKGFVAGDHRELSSRACCFISVWPWCHLEQGTVVSPRNVHGLGTDCRTGERGRLSLAHQVDFGDLLSVFVGFIAVATTSIGIFL</sequence>
<protein>
    <submittedName>
        <fullName evidence="2">Uncharacterized protein</fullName>
    </submittedName>
</protein>
<reference evidence="2" key="1">
    <citation type="journal article" date="2015" name="Sci. Rep.">
        <title>Tissue- and time-dependent transcription in Ixodes ricinus salivary glands and midguts when blood feeding on the vertebrate host.</title>
        <authorList>
            <person name="Kotsyfakis M."/>
            <person name="Schwarz A."/>
            <person name="Erhart J."/>
            <person name="Ribeiro J.M."/>
        </authorList>
    </citation>
    <scope>NUCLEOTIDE SEQUENCE</scope>
    <source>
        <tissue evidence="2">Salivary gland and midgut</tissue>
    </source>
</reference>
<accession>V5I091</accession>
<keyword evidence="1" id="KW-1133">Transmembrane helix</keyword>
<keyword evidence="1" id="KW-0812">Transmembrane</keyword>
<keyword evidence="1" id="KW-0472">Membrane</keyword>
<evidence type="ECO:0000256" key="1">
    <source>
        <dbReference type="SAM" id="Phobius"/>
    </source>
</evidence>